<proteinExistence type="predicted"/>
<feature type="transmembrane region" description="Helical" evidence="1">
    <location>
        <begin position="21"/>
        <end position="42"/>
    </location>
</feature>
<keyword evidence="1" id="KW-0472">Membrane</keyword>
<keyword evidence="1" id="KW-1133">Transmembrane helix</keyword>
<name>A0A842IQP6_9FLAO</name>
<protein>
    <submittedName>
        <fullName evidence="2">Uncharacterized protein</fullName>
    </submittedName>
</protein>
<evidence type="ECO:0000256" key="1">
    <source>
        <dbReference type="SAM" id="Phobius"/>
    </source>
</evidence>
<dbReference type="AlphaFoldDB" id="A0A842IQP6"/>
<evidence type="ECO:0000313" key="2">
    <source>
        <dbReference type="EMBL" id="MBC2844054.1"/>
    </source>
</evidence>
<keyword evidence="3" id="KW-1185">Reference proteome</keyword>
<dbReference type="EMBL" id="JACLCP010000001">
    <property type="protein sequence ID" value="MBC2844054.1"/>
    <property type="molecule type" value="Genomic_DNA"/>
</dbReference>
<dbReference type="Pfam" id="PF19578">
    <property type="entry name" value="DUF6090"/>
    <property type="match status" value="1"/>
</dbReference>
<sequence>MIKFFRQIRYDLMKQNKTSKYFKYAIGEILLVVIGILIALQINNWNENRKMQKNEITLLNKLREENNLNIRELKDDSIYRQNLPRYLSNFMLFLKREHIETQKDSLQKYLANVLSAGAYSFRQNNLTNYLNLHQNSSSGLNTALGKLQGFQDDLQTVTEKSVDIKLNSFFDSIKEDIDFNTLEIYNFKKFKTIAFRNDVSLISNIEEEITRQFNDCLSQMHEVDSLINDGLKNE</sequence>
<evidence type="ECO:0000313" key="3">
    <source>
        <dbReference type="Proteomes" id="UP000533900"/>
    </source>
</evidence>
<accession>A0A842IQP6</accession>
<dbReference type="Proteomes" id="UP000533900">
    <property type="component" value="Unassembled WGS sequence"/>
</dbReference>
<gene>
    <name evidence="2" type="ORF">H7F21_03040</name>
</gene>
<dbReference type="InterPro" id="IPR045749">
    <property type="entry name" value="DUF6090"/>
</dbReference>
<dbReference type="RefSeq" id="WP_185788593.1">
    <property type="nucleotide sequence ID" value="NZ_JACLCP010000001.1"/>
</dbReference>
<keyword evidence="1" id="KW-0812">Transmembrane</keyword>
<organism evidence="2 3">
    <name type="scientific">Winogradskyella flava</name>
    <dbReference type="NCBI Taxonomy" id="1884876"/>
    <lineage>
        <taxon>Bacteria</taxon>
        <taxon>Pseudomonadati</taxon>
        <taxon>Bacteroidota</taxon>
        <taxon>Flavobacteriia</taxon>
        <taxon>Flavobacteriales</taxon>
        <taxon>Flavobacteriaceae</taxon>
        <taxon>Winogradskyella</taxon>
    </lineage>
</organism>
<comment type="caution">
    <text evidence="2">The sequence shown here is derived from an EMBL/GenBank/DDBJ whole genome shotgun (WGS) entry which is preliminary data.</text>
</comment>
<reference evidence="2" key="1">
    <citation type="submission" date="2020-08" db="EMBL/GenBank/DDBJ databases">
        <title>Winogradskyella ouciana sp. nov., isolated from the hadal seawater of the Mariana Trench.</title>
        <authorList>
            <person name="He X."/>
        </authorList>
    </citation>
    <scope>NUCLEOTIDE SEQUENCE [LARGE SCALE GENOMIC DNA]</scope>
    <source>
        <strain evidence="2">KCTC 52348</strain>
    </source>
</reference>